<dbReference type="EMBL" id="KC977570">
    <property type="protein sequence ID" value="AGO83056.1"/>
    <property type="molecule type" value="Genomic_DNA"/>
</dbReference>
<gene>
    <name evidence="1" type="ORF">pdul_cds_843</name>
</gene>
<dbReference type="GeneID" id="16512971"/>
<proteinExistence type="predicted"/>
<reference evidence="1 2" key="1">
    <citation type="journal article" date="2013" name="Science">
        <title>Pandoraviruses: amoeba viruses with genomes up to 2.5 Mb reaching that of parasitic eukaryotes.</title>
        <authorList>
            <person name="Philippe N."/>
            <person name="Legendre M."/>
            <person name="Doutre G."/>
            <person name="Coute Y."/>
            <person name="Poirot O."/>
            <person name="Lescot M."/>
            <person name="Arslan D."/>
            <person name="Seltzer V."/>
            <person name="Bertaux L."/>
            <person name="Bruley C."/>
            <person name="Garin J."/>
            <person name="Claverie J.M."/>
            <person name="Abergel C."/>
        </authorList>
    </citation>
    <scope>NUCLEOTIDE SEQUENCE [LARGE SCALE GENOMIC DNA]</scope>
    <source>
        <strain evidence="1">Melbourne</strain>
    </source>
</reference>
<name>S4VYC5_9VIRU</name>
<protein>
    <recommendedName>
        <fullName evidence="3">Ankyrin repeat domain containing protein</fullName>
    </recommendedName>
</protein>
<evidence type="ECO:0000313" key="2">
    <source>
        <dbReference type="Proteomes" id="UP000201566"/>
    </source>
</evidence>
<dbReference type="Proteomes" id="UP000201566">
    <property type="component" value="Segment"/>
</dbReference>
<organism evidence="1 2">
    <name type="scientific">Pandoravirus dulcis</name>
    <dbReference type="NCBI Taxonomy" id="1349409"/>
    <lineage>
        <taxon>Viruses</taxon>
        <taxon>Pandoravirus</taxon>
    </lineage>
</organism>
<dbReference type="KEGG" id="vg:16512971"/>
<accession>S4VYC5</accession>
<dbReference type="RefSeq" id="YP_008319725.1">
    <property type="nucleotide sequence ID" value="NC_021858.1"/>
</dbReference>
<evidence type="ECO:0000313" key="1">
    <source>
        <dbReference type="EMBL" id="AGO83056.1"/>
    </source>
</evidence>
<evidence type="ECO:0008006" key="3">
    <source>
        <dbReference type="Google" id="ProtNLM"/>
    </source>
</evidence>
<sequence>MHQRTPGAGEAESGLACLPVELVAAILDHVGDRDFCHCLQAGALFWAASSDAAVEVRKRRWRGCREPHDFCATGNIEAIALLWDRQAAFDARLCVANAIAHGHADRVLDLLGRIGLVDRDNVPDAWRQDACREAAKNGRIDVLAVEWHTHLGSDCVIEGAIQGDHLAAFLWACEACGAPPQRLDICHVLDGGAMTILAHCRRACPNIALWTALAMEAAADETMSLDAVFVCMGDDTPRHARSRVCDAICRHASLCDIEIFYMRFPDLFNGWPCLAAAADEKNLDVARWLCDRFPDWSDHLADQLVGLEPINRIHALPIELGVRVEWLYDMGLVGNVPRLARIAAERGALGLLARIVDRELLSTASPFDEIAMERSGRAQDRSPAEIKSAVVTGALARLFSAGDGTVFDWLEQRGLCAAPHTPSP</sequence>